<feature type="transmembrane region" description="Helical" evidence="6">
    <location>
        <begin position="150"/>
        <end position="171"/>
    </location>
</feature>
<dbReference type="Gene3D" id="1.20.1740.10">
    <property type="entry name" value="Amino acid/polyamine transporter I"/>
    <property type="match status" value="1"/>
</dbReference>
<dbReference type="PANTHER" id="PTHR43243:SF4">
    <property type="entry name" value="CATIONIC AMINO ACID TRANSPORTER 4"/>
    <property type="match status" value="1"/>
</dbReference>
<accession>A0ABU6N9J0</accession>
<keyword evidence="3 6" id="KW-0812">Transmembrane</keyword>
<evidence type="ECO:0000313" key="8">
    <source>
        <dbReference type="Proteomes" id="UP001330749"/>
    </source>
</evidence>
<dbReference type="InterPro" id="IPR002293">
    <property type="entry name" value="AA/rel_permease1"/>
</dbReference>
<sequence>VFFAVFGYDTLTTAAEEAKKPQRDLPLAVIISLVVALCLYVAMSLVITGMAPYDTLNNAAPVAKAFSNIGMKWITLIISAAAIAGILSVLFSFMLAGSRIWFSMSRDGLLPKWFSKLHPKYKTPYRPTLIIGVITAVVSGVTPIGEVAELVNIGTLTAFILICSSIMVLRVKRPDLKRGFKTPLVPVIPLIGIGFSIYLIASLPVITWIRFVVWMIVGLVIYMFYGKRKSILTKTYDNTKTKIS</sequence>
<dbReference type="RefSeq" id="WP_327967833.1">
    <property type="nucleotide sequence ID" value="NZ_JARMQG010000121.1"/>
</dbReference>
<feature type="transmembrane region" description="Helical" evidence="6">
    <location>
        <begin position="123"/>
        <end position="144"/>
    </location>
</feature>
<proteinExistence type="predicted"/>
<comment type="caution">
    <text evidence="7">The sequence shown here is derived from an EMBL/GenBank/DDBJ whole genome shotgun (WGS) entry which is preliminary data.</text>
</comment>
<evidence type="ECO:0000256" key="4">
    <source>
        <dbReference type="ARBA" id="ARBA00022989"/>
    </source>
</evidence>
<evidence type="ECO:0000256" key="6">
    <source>
        <dbReference type="SAM" id="Phobius"/>
    </source>
</evidence>
<keyword evidence="5 6" id="KW-0472">Membrane</keyword>
<dbReference type="Proteomes" id="UP001330749">
    <property type="component" value="Unassembled WGS sequence"/>
</dbReference>
<reference evidence="7 8" key="1">
    <citation type="submission" date="2023-03" db="EMBL/GenBank/DDBJ databases">
        <title>Bacillus Genome Sequencing.</title>
        <authorList>
            <person name="Dunlap C."/>
        </authorList>
    </citation>
    <scope>NUCLEOTIDE SEQUENCE [LARGE SCALE GENOMIC DNA]</scope>
    <source>
        <strain evidence="7 8">B-14544</strain>
    </source>
</reference>
<evidence type="ECO:0000313" key="7">
    <source>
        <dbReference type="EMBL" id="MED3562875.1"/>
    </source>
</evidence>
<feature type="transmembrane region" description="Helical" evidence="6">
    <location>
        <begin position="27"/>
        <end position="53"/>
    </location>
</feature>
<evidence type="ECO:0000256" key="3">
    <source>
        <dbReference type="ARBA" id="ARBA00022692"/>
    </source>
</evidence>
<keyword evidence="2" id="KW-0813">Transport</keyword>
<organism evidence="7 8">
    <name type="scientific">Bacillus xiapuensis</name>
    <dbReference type="NCBI Taxonomy" id="2014075"/>
    <lineage>
        <taxon>Bacteria</taxon>
        <taxon>Bacillati</taxon>
        <taxon>Bacillota</taxon>
        <taxon>Bacilli</taxon>
        <taxon>Bacillales</taxon>
        <taxon>Bacillaceae</taxon>
        <taxon>Bacillus</taxon>
    </lineage>
</organism>
<keyword evidence="4 6" id="KW-1133">Transmembrane helix</keyword>
<feature type="transmembrane region" description="Helical" evidence="6">
    <location>
        <begin position="207"/>
        <end position="225"/>
    </location>
</feature>
<evidence type="ECO:0000256" key="5">
    <source>
        <dbReference type="ARBA" id="ARBA00023136"/>
    </source>
</evidence>
<comment type="subcellular location">
    <subcellularLocation>
        <location evidence="1">Membrane</location>
        <topology evidence="1">Multi-pass membrane protein</topology>
    </subcellularLocation>
</comment>
<protein>
    <submittedName>
        <fullName evidence="7">Amino acid permease</fullName>
    </submittedName>
</protein>
<keyword evidence="8" id="KW-1185">Reference proteome</keyword>
<evidence type="ECO:0000256" key="2">
    <source>
        <dbReference type="ARBA" id="ARBA00022448"/>
    </source>
</evidence>
<dbReference type="EMBL" id="JARMQG010000121">
    <property type="protein sequence ID" value="MED3562875.1"/>
    <property type="molecule type" value="Genomic_DNA"/>
</dbReference>
<feature type="transmembrane region" description="Helical" evidence="6">
    <location>
        <begin position="183"/>
        <end position="201"/>
    </location>
</feature>
<gene>
    <name evidence="7" type="ORF">P4447_10475</name>
</gene>
<evidence type="ECO:0000256" key="1">
    <source>
        <dbReference type="ARBA" id="ARBA00004141"/>
    </source>
</evidence>
<feature type="transmembrane region" description="Helical" evidence="6">
    <location>
        <begin position="73"/>
        <end position="102"/>
    </location>
</feature>
<dbReference type="Pfam" id="PF13520">
    <property type="entry name" value="AA_permease_2"/>
    <property type="match status" value="1"/>
</dbReference>
<dbReference type="PANTHER" id="PTHR43243">
    <property type="entry name" value="INNER MEMBRANE TRANSPORTER YGJI-RELATED"/>
    <property type="match status" value="1"/>
</dbReference>
<name>A0ABU6N9J0_9BACI</name>
<feature type="non-terminal residue" evidence="7">
    <location>
        <position position="1"/>
    </location>
</feature>